<dbReference type="PANTHER" id="PTHR43537">
    <property type="entry name" value="TRANSCRIPTIONAL REGULATOR, GNTR FAMILY"/>
    <property type="match status" value="1"/>
</dbReference>
<evidence type="ECO:0000259" key="5">
    <source>
        <dbReference type="PROSITE" id="PS50949"/>
    </source>
</evidence>
<comment type="caution">
    <text evidence="6">The sequence shown here is derived from an EMBL/GenBank/DDBJ whole genome shotgun (WGS) entry which is preliminary data.</text>
</comment>
<dbReference type="Pfam" id="PF07729">
    <property type="entry name" value="FCD"/>
    <property type="match status" value="1"/>
</dbReference>
<keyword evidence="2" id="KW-0238">DNA-binding</keyword>
<evidence type="ECO:0000256" key="1">
    <source>
        <dbReference type="ARBA" id="ARBA00023015"/>
    </source>
</evidence>
<evidence type="ECO:0000313" key="7">
    <source>
        <dbReference type="Proteomes" id="UP001595909"/>
    </source>
</evidence>
<dbReference type="EMBL" id="JBHSIM010000034">
    <property type="protein sequence ID" value="MFC4833832.1"/>
    <property type="molecule type" value="Genomic_DNA"/>
</dbReference>
<keyword evidence="3" id="KW-0804">Transcription</keyword>
<name>A0ABV9RNR2_9PSEU</name>
<protein>
    <submittedName>
        <fullName evidence="6">GntR family transcriptional regulator</fullName>
    </submittedName>
</protein>
<feature type="domain" description="HTH gntR-type" evidence="5">
    <location>
        <begin position="1"/>
        <end position="68"/>
    </location>
</feature>
<dbReference type="Gene3D" id="1.20.120.530">
    <property type="entry name" value="GntR ligand-binding domain-like"/>
    <property type="match status" value="1"/>
</dbReference>
<dbReference type="Proteomes" id="UP001595909">
    <property type="component" value="Unassembled WGS sequence"/>
</dbReference>
<sequence>MNRADTAYRQLRREILEGVLAPGTPLPEVESAERLGVSRTPVREALGRLAGESLVEVSPRRAARVARWRPEMQQEILDLRVVLESHAAELAAGTAGPDDLETLDRLCAEGDAVVAAPSVDLVAFSENARFFHLALTAATHRPRLEAMVHGLLDVPAVAARYSAFRPEDFVRSAAHHHELVDALRAGDAAWAGHLMRAHILAAREAMRLPSAGADDGHREAAEVEPSEDVSSSGPGEPAG</sequence>
<dbReference type="SMART" id="SM00345">
    <property type="entry name" value="HTH_GNTR"/>
    <property type="match status" value="1"/>
</dbReference>
<reference evidence="7" key="1">
    <citation type="journal article" date="2019" name="Int. J. Syst. Evol. Microbiol.">
        <title>The Global Catalogue of Microorganisms (GCM) 10K type strain sequencing project: providing services to taxonomists for standard genome sequencing and annotation.</title>
        <authorList>
            <consortium name="The Broad Institute Genomics Platform"/>
            <consortium name="The Broad Institute Genome Sequencing Center for Infectious Disease"/>
            <person name="Wu L."/>
            <person name="Ma J."/>
        </authorList>
    </citation>
    <scope>NUCLEOTIDE SEQUENCE [LARGE SCALE GENOMIC DNA]</scope>
    <source>
        <strain evidence="7">CCUG 50347</strain>
    </source>
</reference>
<evidence type="ECO:0000256" key="4">
    <source>
        <dbReference type="SAM" id="MobiDB-lite"/>
    </source>
</evidence>
<keyword evidence="7" id="KW-1185">Reference proteome</keyword>
<accession>A0ABV9RNR2</accession>
<dbReference type="InterPro" id="IPR011711">
    <property type="entry name" value="GntR_C"/>
</dbReference>
<dbReference type="InterPro" id="IPR008920">
    <property type="entry name" value="TF_FadR/GntR_C"/>
</dbReference>
<dbReference type="SUPFAM" id="SSF48008">
    <property type="entry name" value="GntR ligand-binding domain-like"/>
    <property type="match status" value="1"/>
</dbReference>
<evidence type="ECO:0000256" key="2">
    <source>
        <dbReference type="ARBA" id="ARBA00023125"/>
    </source>
</evidence>
<feature type="region of interest" description="Disordered" evidence="4">
    <location>
        <begin position="210"/>
        <end position="239"/>
    </location>
</feature>
<dbReference type="RefSeq" id="WP_274188572.1">
    <property type="nucleotide sequence ID" value="NZ_BAABHN010000034.1"/>
</dbReference>
<dbReference type="Pfam" id="PF00392">
    <property type="entry name" value="GntR"/>
    <property type="match status" value="1"/>
</dbReference>
<proteinExistence type="predicted"/>
<keyword evidence="1" id="KW-0805">Transcription regulation</keyword>
<dbReference type="CDD" id="cd07377">
    <property type="entry name" value="WHTH_GntR"/>
    <property type="match status" value="1"/>
</dbReference>
<dbReference type="SMART" id="SM00895">
    <property type="entry name" value="FCD"/>
    <property type="match status" value="1"/>
</dbReference>
<dbReference type="InterPro" id="IPR000524">
    <property type="entry name" value="Tscrpt_reg_HTH_GntR"/>
</dbReference>
<dbReference type="PANTHER" id="PTHR43537:SF49">
    <property type="entry name" value="TRANSCRIPTIONAL REGULATORY PROTEIN"/>
    <property type="match status" value="1"/>
</dbReference>
<dbReference type="InterPro" id="IPR036388">
    <property type="entry name" value="WH-like_DNA-bd_sf"/>
</dbReference>
<organism evidence="6 7">
    <name type="scientific">Actinomycetospora chibensis</name>
    <dbReference type="NCBI Taxonomy" id="663606"/>
    <lineage>
        <taxon>Bacteria</taxon>
        <taxon>Bacillati</taxon>
        <taxon>Actinomycetota</taxon>
        <taxon>Actinomycetes</taxon>
        <taxon>Pseudonocardiales</taxon>
        <taxon>Pseudonocardiaceae</taxon>
        <taxon>Actinomycetospora</taxon>
    </lineage>
</organism>
<dbReference type="Gene3D" id="1.10.10.10">
    <property type="entry name" value="Winged helix-like DNA-binding domain superfamily/Winged helix DNA-binding domain"/>
    <property type="match status" value="1"/>
</dbReference>
<dbReference type="SUPFAM" id="SSF46785">
    <property type="entry name" value="Winged helix' DNA-binding domain"/>
    <property type="match status" value="1"/>
</dbReference>
<gene>
    <name evidence="6" type="ORF">ACFPEL_15570</name>
</gene>
<evidence type="ECO:0000256" key="3">
    <source>
        <dbReference type="ARBA" id="ARBA00023163"/>
    </source>
</evidence>
<dbReference type="PROSITE" id="PS50949">
    <property type="entry name" value="HTH_GNTR"/>
    <property type="match status" value="1"/>
</dbReference>
<dbReference type="InterPro" id="IPR036390">
    <property type="entry name" value="WH_DNA-bd_sf"/>
</dbReference>
<evidence type="ECO:0000313" key="6">
    <source>
        <dbReference type="EMBL" id="MFC4833832.1"/>
    </source>
</evidence>